<keyword evidence="1" id="KW-0507">mRNA processing</keyword>
<organism evidence="5 6">
    <name type="scientific">Austropuccinia psidii MF-1</name>
    <dbReference type="NCBI Taxonomy" id="1389203"/>
    <lineage>
        <taxon>Eukaryota</taxon>
        <taxon>Fungi</taxon>
        <taxon>Dikarya</taxon>
        <taxon>Basidiomycota</taxon>
        <taxon>Pucciniomycotina</taxon>
        <taxon>Pucciniomycetes</taxon>
        <taxon>Pucciniales</taxon>
        <taxon>Sphaerophragmiaceae</taxon>
        <taxon>Austropuccinia</taxon>
    </lineage>
</organism>
<evidence type="ECO:0000313" key="5">
    <source>
        <dbReference type="EMBL" id="MBW0461442.1"/>
    </source>
</evidence>
<proteinExistence type="predicted"/>
<keyword evidence="2" id="KW-0863">Zinc-finger</keyword>
<evidence type="ECO:0000256" key="3">
    <source>
        <dbReference type="SAM" id="MobiDB-lite"/>
    </source>
</evidence>
<comment type="caution">
    <text evidence="5">The sequence shown here is derived from an EMBL/GenBank/DDBJ whole genome shotgun (WGS) entry which is preliminary data.</text>
</comment>
<dbReference type="GO" id="GO:0003676">
    <property type="term" value="F:nucleic acid binding"/>
    <property type="evidence" value="ECO:0007669"/>
    <property type="project" value="InterPro"/>
</dbReference>
<dbReference type="Gene3D" id="4.10.60.10">
    <property type="entry name" value="Zinc finger, CCHC-type"/>
    <property type="match status" value="1"/>
</dbReference>
<dbReference type="InterPro" id="IPR036875">
    <property type="entry name" value="Znf_CCHC_sf"/>
</dbReference>
<feature type="region of interest" description="Disordered" evidence="3">
    <location>
        <begin position="50"/>
        <end position="81"/>
    </location>
</feature>
<dbReference type="GO" id="GO:0006397">
    <property type="term" value="P:mRNA processing"/>
    <property type="evidence" value="ECO:0007669"/>
    <property type="project" value="UniProtKB-KW"/>
</dbReference>
<keyword evidence="6" id="KW-1185">Reference proteome</keyword>
<name>A0A9Q3GCR6_9BASI</name>
<keyword evidence="2" id="KW-0862">Zinc</keyword>
<gene>
    <name evidence="5" type="ORF">O181_001157</name>
</gene>
<feature type="domain" description="CCHC-type" evidence="4">
    <location>
        <begin position="44"/>
        <end position="59"/>
    </location>
</feature>
<accession>A0A9Q3GCR6</accession>
<feature type="region of interest" description="Disordered" evidence="3">
    <location>
        <begin position="1"/>
        <end position="24"/>
    </location>
</feature>
<dbReference type="PROSITE" id="PS50158">
    <property type="entry name" value="ZF_CCHC"/>
    <property type="match status" value="1"/>
</dbReference>
<dbReference type="AlphaFoldDB" id="A0A9Q3GCR6"/>
<dbReference type="InterPro" id="IPR001878">
    <property type="entry name" value="Znf_CCHC"/>
</dbReference>
<sequence length="200" mass="21767">MADPPATPTYPQRPRSPGTSQPWRQAAEVRLPLDHLIDKLSASCSHCGQSGHWRADCPNTKGVANPNLRQPRAKTPEERPSSALGSWYQCERFSQVQFVEHHAVDKVLIDSGASIHLSGSEKFATNLRAIHPFCIFFADLNLSNTITQIATLRIPVKGGIIVISNVAFSNKVLGTILSVGRLCKAGVFPLFSGLMLSLVV</sequence>
<dbReference type="SMART" id="SM00343">
    <property type="entry name" value="ZnF_C2HC"/>
    <property type="match status" value="1"/>
</dbReference>
<dbReference type="SUPFAM" id="SSF57756">
    <property type="entry name" value="Retrovirus zinc finger-like domains"/>
    <property type="match status" value="1"/>
</dbReference>
<dbReference type="EMBL" id="AVOT02000160">
    <property type="protein sequence ID" value="MBW0461442.1"/>
    <property type="molecule type" value="Genomic_DNA"/>
</dbReference>
<protein>
    <recommendedName>
        <fullName evidence="4">CCHC-type domain-containing protein</fullName>
    </recommendedName>
</protein>
<dbReference type="OrthoDB" id="1099063at2759"/>
<evidence type="ECO:0000259" key="4">
    <source>
        <dbReference type="PROSITE" id="PS50158"/>
    </source>
</evidence>
<dbReference type="GO" id="GO:0008270">
    <property type="term" value="F:zinc ion binding"/>
    <property type="evidence" value="ECO:0007669"/>
    <property type="project" value="UniProtKB-KW"/>
</dbReference>
<evidence type="ECO:0000256" key="1">
    <source>
        <dbReference type="ARBA" id="ARBA00022664"/>
    </source>
</evidence>
<dbReference type="Proteomes" id="UP000765509">
    <property type="component" value="Unassembled WGS sequence"/>
</dbReference>
<reference evidence="5" key="1">
    <citation type="submission" date="2021-03" db="EMBL/GenBank/DDBJ databases">
        <title>Draft genome sequence of rust myrtle Austropuccinia psidii MF-1, a brazilian biotype.</title>
        <authorList>
            <person name="Quecine M.C."/>
            <person name="Pachon D.M.R."/>
            <person name="Bonatelli M.L."/>
            <person name="Correr F.H."/>
            <person name="Franceschini L.M."/>
            <person name="Leite T.F."/>
            <person name="Margarido G.R.A."/>
            <person name="Almeida C.A."/>
            <person name="Ferrarezi J.A."/>
            <person name="Labate C.A."/>
        </authorList>
    </citation>
    <scope>NUCLEOTIDE SEQUENCE</scope>
    <source>
        <strain evidence="5">MF-1</strain>
    </source>
</reference>
<dbReference type="Pfam" id="PF00098">
    <property type="entry name" value="zf-CCHC"/>
    <property type="match status" value="1"/>
</dbReference>
<keyword evidence="2" id="KW-0479">Metal-binding</keyword>
<evidence type="ECO:0000256" key="2">
    <source>
        <dbReference type="PROSITE-ProRule" id="PRU00047"/>
    </source>
</evidence>
<evidence type="ECO:0000313" key="6">
    <source>
        <dbReference type="Proteomes" id="UP000765509"/>
    </source>
</evidence>